<dbReference type="AlphaFoldDB" id="A0A653CU46"/>
<reference evidence="1 2" key="1">
    <citation type="submission" date="2019-01" db="EMBL/GenBank/DDBJ databases">
        <authorList>
            <person name="Sayadi A."/>
        </authorList>
    </citation>
    <scope>NUCLEOTIDE SEQUENCE [LARGE SCALE GENOMIC DNA]</scope>
</reference>
<dbReference type="EMBL" id="CAACVG010008704">
    <property type="protein sequence ID" value="VEN50777.1"/>
    <property type="molecule type" value="Genomic_DNA"/>
</dbReference>
<sequence>MWNHVIACDILFRLLKNLAKH</sequence>
<organism evidence="1 2">
    <name type="scientific">Callosobruchus maculatus</name>
    <name type="common">Southern cowpea weevil</name>
    <name type="synonym">Pulse bruchid</name>
    <dbReference type="NCBI Taxonomy" id="64391"/>
    <lineage>
        <taxon>Eukaryota</taxon>
        <taxon>Metazoa</taxon>
        <taxon>Ecdysozoa</taxon>
        <taxon>Arthropoda</taxon>
        <taxon>Hexapoda</taxon>
        <taxon>Insecta</taxon>
        <taxon>Pterygota</taxon>
        <taxon>Neoptera</taxon>
        <taxon>Endopterygota</taxon>
        <taxon>Coleoptera</taxon>
        <taxon>Polyphaga</taxon>
        <taxon>Cucujiformia</taxon>
        <taxon>Chrysomeloidea</taxon>
        <taxon>Chrysomelidae</taxon>
        <taxon>Bruchinae</taxon>
        <taxon>Bruchini</taxon>
        <taxon>Callosobruchus</taxon>
    </lineage>
</organism>
<keyword evidence="2" id="KW-1185">Reference proteome</keyword>
<evidence type="ECO:0000313" key="1">
    <source>
        <dbReference type="EMBL" id="VEN50777.1"/>
    </source>
</evidence>
<evidence type="ECO:0000313" key="2">
    <source>
        <dbReference type="Proteomes" id="UP000410492"/>
    </source>
</evidence>
<gene>
    <name evidence="1" type="ORF">CALMAC_LOCUS11416</name>
</gene>
<name>A0A653CU46_CALMS</name>
<accession>A0A653CU46</accession>
<proteinExistence type="predicted"/>
<dbReference type="Proteomes" id="UP000410492">
    <property type="component" value="Unassembled WGS sequence"/>
</dbReference>
<protein>
    <submittedName>
        <fullName evidence="1">Uncharacterized protein</fullName>
    </submittedName>
</protein>